<evidence type="ECO:0000313" key="4">
    <source>
        <dbReference type="RefSeq" id="XP_022733781.1"/>
    </source>
</evidence>
<evidence type="ECO:0000256" key="1">
    <source>
        <dbReference type="ARBA" id="ARBA00010515"/>
    </source>
</evidence>
<dbReference type="SUPFAM" id="SSF53474">
    <property type="entry name" value="alpha/beta-Hydrolases"/>
    <property type="match status" value="1"/>
</dbReference>
<dbReference type="KEGG" id="dzi:111287460"/>
<dbReference type="InterPro" id="IPR013094">
    <property type="entry name" value="AB_hydrolase_3"/>
</dbReference>
<dbReference type="PANTHER" id="PTHR23024:SF24">
    <property type="entry name" value="ALPHA_BETA HYDROLASE FOLD-3 DOMAIN-CONTAINING PROTEIN"/>
    <property type="match status" value="1"/>
</dbReference>
<reference evidence="4" key="1">
    <citation type="submission" date="2025-08" db="UniProtKB">
        <authorList>
            <consortium name="RefSeq"/>
        </authorList>
    </citation>
    <scope>IDENTIFICATION</scope>
    <source>
        <tissue evidence="4">Fruit stalk</tissue>
    </source>
</reference>
<evidence type="ECO:0000259" key="2">
    <source>
        <dbReference type="Pfam" id="PF07859"/>
    </source>
</evidence>
<dbReference type="Gene3D" id="3.40.50.1820">
    <property type="entry name" value="alpha/beta hydrolase"/>
    <property type="match status" value="1"/>
</dbReference>
<dbReference type="AlphaFoldDB" id="A0A6P5Y196"/>
<dbReference type="PANTHER" id="PTHR23024">
    <property type="entry name" value="ARYLACETAMIDE DEACETYLASE"/>
    <property type="match status" value="1"/>
</dbReference>
<dbReference type="Pfam" id="PF07859">
    <property type="entry name" value="Abhydrolase_3"/>
    <property type="match status" value="1"/>
</dbReference>
<name>A0A6P5Y196_DURZI</name>
<dbReference type="GO" id="GO:0052689">
    <property type="term" value="F:carboxylic ester hydrolase activity"/>
    <property type="evidence" value="ECO:0007669"/>
    <property type="project" value="TreeGrafter"/>
</dbReference>
<dbReference type="InterPro" id="IPR050466">
    <property type="entry name" value="Carboxylest/Gibb_receptor"/>
</dbReference>
<gene>
    <name evidence="4" type="primary">LOC111287460</name>
</gene>
<dbReference type="OrthoDB" id="408631at2759"/>
<dbReference type="Proteomes" id="UP000515121">
    <property type="component" value="Unplaced"/>
</dbReference>
<evidence type="ECO:0000313" key="3">
    <source>
        <dbReference type="Proteomes" id="UP000515121"/>
    </source>
</evidence>
<comment type="similarity">
    <text evidence="1">Belongs to the 'GDXG' lipolytic enzyme family.</text>
</comment>
<dbReference type="InterPro" id="IPR029058">
    <property type="entry name" value="AB_hydrolase_fold"/>
</dbReference>
<feature type="domain" description="Alpha/beta hydrolase fold-3" evidence="2">
    <location>
        <begin position="93"/>
        <end position="309"/>
    </location>
</feature>
<sequence length="335" mass="37865">MKEMMSHRCRVSPKLPWKVRLFVSTMSFAVDLSRRSNFTVNRTLMNLFDFKSSASQKPVDGVKSSDIVVDTTCNLWFRLYTPTSSHGGTFPVIVFFHGGGFSFMAANSKPYDDFCRRLARELSAIIISVNYRLSPEHRCPSQYEDGLKVLKFIDEWEGLIPINANLKHCFVGGDSAGGNLAHHAAVKANEHKFHNLKLIGVIAIQPFFGGEERTESEIKLDGAPLVTMELTDWTWKAFLPQGSDRDHPAANVFGPNAVDLGDMKFPATIVFVGGFDPLQDWQKRYVEGLKKCGKEAYLVEYPNAIHSFYAYPELPESSWFIDETRDFVQKQMANM</sequence>
<keyword evidence="3" id="KW-1185">Reference proteome</keyword>
<protein>
    <submittedName>
        <fullName evidence="4">Probable carboxylesterase 18</fullName>
    </submittedName>
</protein>
<dbReference type="GO" id="GO:0009860">
    <property type="term" value="P:pollen tube growth"/>
    <property type="evidence" value="ECO:0007669"/>
    <property type="project" value="TreeGrafter"/>
</dbReference>
<proteinExistence type="inferred from homology"/>
<dbReference type="RefSeq" id="XP_022733781.1">
    <property type="nucleotide sequence ID" value="XM_022878046.1"/>
</dbReference>
<organism evidence="3 4">
    <name type="scientific">Durio zibethinus</name>
    <name type="common">Durian</name>
    <dbReference type="NCBI Taxonomy" id="66656"/>
    <lineage>
        <taxon>Eukaryota</taxon>
        <taxon>Viridiplantae</taxon>
        <taxon>Streptophyta</taxon>
        <taxon>Embryophyta</taxon>
        <taxon>Tracheophyta</taxon>
        <taxon>Spermatophyta</taxon>
        <taxon>Magnoliopsida</taxon>
        <taxon>eudicotyledons</taxon>
        <taxon>Gunneridae</taxon>
        <taxon>Pentapetalae</taxon>
        <taxon>rosids</taxon>
        <taxon>malvids</taxon>
        <taxon>Malvales</taxon>
        <taxon>Malvaceae</taxon>
        <taxon>Helicteroideae</taxon>
        <taxon>Durio</taxon>
    </lineage>
</organism>
<accession>A0A6P5Y196</accession>
<dbReference type="GeneID" id="111287460"/>